<dbReference type="PROSITE" id="PS50297">
    <property type="entry name" value="ANK_REP_REGION"/>
    <property type="match status" value="3"/>
</dbReference>
<keyword evidence="2 3" id="KW-0040">ANK repeat</keyword>
<name>A0A0C4E5K6_MAGP6</name>
<dbReference type="eggNOG" id="KOG4177">
    <property type="taxonomic scope" value="Eukaryota"/>
</dbReference>
<evidence type="ECO:0000313" key="5">
    <source>
        <dbReference type="EnsemblFungi" id="MAPG_07778T0"/>
    </source>
</evidence>
<gene>
    <name evidence="4" type="ORF">MAPG_07778</name>
</gene>
<dbReference type="EMBL" id="GL876972">
    <property type="protein sequence ID" value="KLU88795.1"/>
    <property type="molecule type" value="Genomic_DNA"/>
</dbReference>
<dbReference type="PANTHER" id="PTHR24173:SF74">
    <property type="entry name" value="ANKYRIN REPEAT DOMAIN-CONTAINING PROTEIN 16"/>
    <property type="match status" value="1"/>
</dbReference>
<dbReference type="Pfam" id="PF00023">
    <property type="entry name" value="Ank"/>
    <property type="match status" value="1"/>
</dbReference>
<reference evidence="4" key="1">
    <citation type="submission" date="2010-05" db="EMBL/GenBank/DDBJ databases">
        <title>The Genome Sequence of Magnaporthe poae strain ATCC 64411.</title>
        <authorList>
            <consortium name="The Broad Institute Genome Sequencing Platform"/>
            <consortium name="Broad Institute Genome Sequencing Center for Infectious Disease"/>
            <person name="Ma L.-J."/>
            <person name="Dead R."/>
            <person name="Young S."/>
            <person name="Zeng Q."/>
            <person name="Koehrsen M."/>
            <person name="Alvarado L."/>
            <person name="Berlin A."/>
            <person name="Chapman S.B."/>
            <person name="Chen Z."/>
            <person name="Freedman E."/>
            <person name="Gellesch M."/>
            <person name="Goldberg J."/>
            <person name="Griggs A."/>
            <person name="Gujja S."/>
            <person name="Heilman E.R."/>
            <person name="Heiman D."/>
            <person name="Hepburn T."/>
            <person name="Howarth C."/>
            <person name="Jen D."/>
            <person name="Larson L."/>
            <person name="Mehta T."/>
            <person name="Neiman D."/>
            <person name="Pearson M."/>
            <person name="Roberts A."/>
            <person name="Saif S."/>
            <person name="Shea T."/>
            <person name="Shenoy N."/>
            <person name="Sisk P."/>
            <person name="Stolte C."/>
            <person name="Sykes S."/>
            <person name="Walk T."/>
            <person name="White J."/>
            <person name="Yandava C."/>
            <person name="Haas B."/>
            <person name="Nusbaum C."/>
            <person name="Birren B."/>
        </authorList>
    </citation>
    <scope>NUCLEOTIDE SEQUENCE</scope>
    <source>
        <strain evidence="4">ATCC 64411</strain>
    </source>
</reference>
<dbReference type="PRINTS" id="PR01415">
    <property type="entry name" value="ANKYRIN"/>
</dbReference>
<protein>
    <submittedName>
        <fullName evidence="4 5">Uncharacterized protein</fullName>
    </submittedName>
</protein>
<reference evidence="5" key="4">
    <citation type="journal article" date="2015" name="G3 (Bethesda)">
        <title>Genome sequences of three phytopathogenic species of the Magnaporthaceae family of fungi.</title>
        <authorList>
            <person name="Okagaki L.H."/>
            <person name="Nunes C.C."/>
            <person name="Sailsbery J."/>
            <person name="Clay B."/>
            <person name="Brown D."/>
            <person name="John T."/>
            <person name="Oh Y."/>
            <person name="Young N."/>
            <person name="Fitzgerald M."/>
            <person name="Haas B.J."/>
            <person name="Zeng Q."/>
            <person name="Young S."/>
            <person name="Adiconis X."/>
            <person name="Fan L."/>
            <person name="Levin J.Z."/>
            <person name="Mitchell T.K."/>
            <person name="Okubara P.A."/>
            <person name="Farman M.L."/>
            <person name="Kohn L.M."/>
            <person name="Birren B."/>
            <person name="Ma L.-J."/>
            <person name="Dean R.A."/>
        </authorList>
    </citation>
    <scope>NUCLEOTIDE SEQUENCE</scope>
    <source>
        <strain evidence="5">ATCC 64411 / 73-15</strain>
    </source>
</reference>
<dbReference type="InterPro" id="IPR002110">
    <property type="entry name" value="Ankyrin_rpt"/>
</dbReference>
<feature type="repeat" description="ANK" evidence="3">
    <location>
        <begin position="131"/>
        <end position="163"/>
    </location>
</feature>
<feature type="repeat" description="ANK" evidence="3">
    <location>
        <begin position="14"/>
        <end position="42"/>
    </location>
</feature>
<dbReference type="PROSITE" id="PS50088">
    <property type="entry name" value="ANK_REPEAT"/>
    <property type="match status" value="3"/>
</dbReference>
<dbReference type="Pfam" id="PF12796">
    <property type="entry name" value="Ank_2"/>
    <property type="match status" value="1"/>
</dbReference>
<evidence type="ECO:0000256" key="2">
    <source>
        <dbReference type="ARBA" id="ARBA00023043"/>
    </source>
</evidence>
<evidence type="ECO:0000256" key="1">
    <source>
        <dbReference type="ARBA" id="ARBA00022737"/>
    </source>
</evidence>
<dbReference type="OrthoDB" id="195446at2759"/>
<dbReference type="STRING" id="644358.A0A0C4E5K6"/>
<reference evidence="6" key="2">
    <citation type="submission" date="2010-05" db="EMBL/GenBank/DDBJ databases">
        <title>The genome sequence of Magnaporthe poae strain ATCC 64411.</title>
        <authorList>
            <person name="Ma L.-J."/>
            <person name="Dead R."/>
            <person name="Young S."/>
            <person name="Zeng Q."/>
            <person name="Koehrsen M."/>
            <person name="Alvarado L."/>
            <person name="Berlin A."/>
            <person name="Chapman S.B."/>
            <person name="Chen Z."/>
            <person name="Freedman E."/>
            <person name="Gellesch M."/>
            <person name="Goldberg J."/>
            <person name="Griggs A."/>
            <person name="Gujja S."/>
            <person name="Heilman E.R."/>
            <person name="Heiman D."/>
            <person name="Hepburn T."/>
            <person name="Howarth C."/>
            <person name="Jen D."/>
            <person name="Larson L."/>
            <person name="Mehta T."/>
            <person name="Neiman D."/>
            <person name="Pearson M."/>
            <person name="Roberts A."/>
            <person name="Saif S."/>
            <person name="Shea T."/>
            <person name="Shenoy N."/>
            <person name="Sisk P."/>
            <person name="Stolte C."/>
            <person name="Sykes S."/>
            <person name="Walk T."/>
            <person name="White J."/>
            <person name="Yandava C."/>
            <person name="Haas B."/>
            <person name="Nusbaum C."/>
            <person name="Birren B."/>
        </authorList>
    </citation>
    <scope>NUCLEOTIDE SEQUENCE [LARGE SCALE GENOMIC DNA]</scope>
    <source>
        <strain evidence="6">ATCC 64411 / 73-15</strain>
    </source>
</reference>
<dbReference type="Gene3D" id="1.25.40.20">
    <property type="entry name" value="Ankyrin repeat-containing domain"/>
    <property type="match status" value="2"/>
</dbReference>
<dbReference type="EnsemblFungi" id="MAPG_07778T0">
    <property type="protein sequence ID" value="MAPG_07778T0"/>
    <property type="gene ID" value="MAPG_07778"/>
</dbReference>
<proteinExistence type="predicted"/>
<dbReference type="Proteomes" id="UP000011715">
    <property type="component" value="Unassembled WGS sequence"/>
</dbReference>
<dbReference type="EMBL" id="ADBL01001888">
    <property type="status" value="NOT_ANNOTATED_CDS"/>
    <property type="molecule type" value="Genomic_DNA"/>
</dbReference>
<dbReference type="SUPFAM" id="SSF48403">
    <property type="entry name" value="Ankyrin repeat"/>
    <property type="match status" value="1"/>
</dbReference>
<feature type="repeat" description="ANK" evidence="3">
    <location>
        <begin position="98"/>
        <end position="130"/>
    </location>
</feature>
<evidence type="ECO:0000313" key="6">
    <source>
        <dbReference type="Proteomes" id="UP000011715"/>
    </source>
</evidence>
<keyword evidence="6" id="KW-1185">Reference proteome</keyword>
<dbReference type="PANTHER" id="PTHR24173">
    <property type="entry name" value="ANKYRIN REPEAT CONTAINING"/>
    <property type="match status" value="1"/>
</dbReference>
<dbReference type="InterPro" id="IPR036770">
    <property type="entry name" value="Ankyrin_rpt-contain_sf"/>
</dbReference>
<accession>A0A0C4E5K6</accession>
<reference evidence="5" key="5">
    <citation type="submission" date="2015-06" db="UniProtKB">
        <authorList>
            <consortium name="EnsemblFungi"/>
        </authorList>
    </citation>
    <scope>IDENTIFICATION</scope>
    <source>
        <strain evidence="5">ATCC 64411</strain>
    </source>
</reference>
<reference evidence="4" key="3">
    <citation type="submission" date="2011-03" db="EMBL/GenBank/DDBJ databases">
        <title>Annotation of Magnaporthe poae ATCC 64411.</title>
        <authorList>
            <person name="Ma L.-J."/>
            <person name="Dead R."/>
            <person name="Young S.K."/>
            <person name="Zeng Q."/>
            <person name="Gargeya S."/>
            <person name="Fitzgerald M."/>
            <person name="Haas B."/>
            <person name="Abouelleil A."/>
            <person name="Alvarado L."/>
            <person name="Arachchi H.M."/>
            <person name="Berlin A."/>
            <person name="Brown A."/>
            <person name="Chapman S.B."/>
            <person name="Chen Z."/>
            <person name="Dunbar C."/>
            <person name="Freedman E."/>
            <person name="Gearin G."/>
            <person name="Gellesch M."/>
            <person name="Goldberg J."/>
            <person name="Griggs A."/>
            <person name="Gujja S."/>
            <person name="Heiman D."/>
            <person name="Howarth C."/>
            <person name="Larson L."/>
            <person name="Lui A."/>
            <person name="MacDonald P.J.P."/>
            <person name="Mehta T."/>
            <person name="Montmayeur A."/>
            <person name="Murphy C."/>
            <person name="Neiman D."/>
            <person name="Pearson M."/>
            <person name="Priest M."/>
            <person name="Roberts A."/>
            <person name="Saif S."/>
            <person name="Shea T."/>
            <person name="Shenoy N."/>
            <person name="Sisk P."/>
            <person name="Stolte C."/>
            <person name="Sykes S."/>
            <person name="Yandava C."/>
            <person name="Wortman J."/>
            <person name="Nusbaum C."/>
            <person name="Birren B."/>
        </authorList>
    </citation>
    <scope>NUCLEOTIDE SEQUENCE</scope>
    <source>
        <strain evidence="4">ATCC 64411</strain>
    </source>
</reference>
<organism evidence="5 6">
    <name type="scientific">Magnaporthiopsis poae (strain ATCC 64411 / 73-15)</name>
    <name type="common">Kentucky bluegrass fungus</name>
    <name type="synonym">Magnaporthe poae</name>
    <dbReference type="NCBI Taxonomy" id="644358"/>
    <lineage>
        <taxon>Eukaryota</taxon>
        <taxon>Fungi</taxon>
        <taxon>Dikarya</taxon>
        <taxon>Ascomycota</taxon>
        <taxon>Pezizomycotina</taxon>
        <taxon>Sordariomycetes</taxon>
        <taxon>Sordariomycetidae</taxon>
        <taxon>Magnaporthales</taxon>
        <taxon>Magnaporthaceae</taxon>
        <taxon>Magnaporthiopsis</taxon>
    </lineage>
</organism>
<dbReference type="SMART" id="SM00248">
    <property type="entry name" value="ANK"/>
    <property type="match status" value="3"/>
</dbReference>
<evidence type="ECO:0000256" key="3">
    <source>
        <dbReference type="PROSITE-ProRule" id="PRU00023"/>
    </source>
</evidence>
<dbReference type="VEuPathDB" id="FungiDB:MAPG_07778"/>
<keyword evidence="1" id="KW-0677">Repeat</keyword>
<sequence length="197" mass="20993">MRTVGADIDAQGRHGKKPLVLAICYGHERIARVLLGAGASVSDTLLHSVIRSIVARAEPVRLAIKLLKEHFTSPAGGKKTQLETEAALSSLLSAGNGQGDTPLHTAVRTGNHKAALALLDSGSRVDAKNNAGLTPLCLAQSVGLDRTAELLIERGADVEYSRRLRGVEVGEDIVLDVVERDCTEVDWDQGEEITQET</sequence>
<dbReference type="AlphaFoldDB" id="A0A0C4E5K6"/>
<evidence type="ECO:0000313" key="4">
    <source>
        <dbReference type="EMBL" id="KLU88795.1"/>
    </source>
</evidence>